<gene>
    <name evidence="1" type="ORF">ABID43_001029</name>
</gene>
<name>A0ABV2L107_9HYPH</name>
<dbReference type="EMBL" id="JBEPMM010000002">
    <property type="protein sequence ID" value="MET3691504.1"/>
    <property type="molecule type" value="Genomic_DNA"/>
</dbReference>
<reference evidence="1 2" key="1">
    <citation type="submission" date="2024-06" db="EMBL/GenBank/DDBJ databases">
        <title>Genomic Encyclopedia of Type Strains, Phase IV (KMG-IV): sequencing the most valuable type-strain genomes for metagenomic binning, comparative biology and taxonomic classification.</title>
        <authorList>
            <person name="Goeker M."/>
        </authorList>
    </citation>
    <scope>NUCLEOTIDE SEQUENCE [LARGE SCALE GENOMIC DNA]</scope>
    <source>
        <strain evidence="1 2">DSM 21331</strain>
    </source>
</reference>
<evidence type="ECO:0000313" key="2">
    <source>
        <dbReference type="Proteomes" id="UP001549145"/>
    </source>
</evidence>
<evidence type="ECO:0000313" key="1">
    <source>
        <dbReference type="EMBL" id="MET3691504.1"/>
    </source>
</evidence>
<organism evidence="1 2">
    <name type="scientific">Methylobacterium goesingense</name>
    <dbReference type="NCBI Taxonomy" id="243690"/>
    <lineage>
        <taxon>Bacteria</taxon>
        <taxon>Pseudomonadati</taxon>
        <taxon>Pseudomonadota</taxon>
        <taxon>Alphaproteobacteria</taxon>
        <taxon>Hyphomicrobiales</taxon>
        <taxon>Methylobacteriaceae</taxon>
        <taxon>Methylobacterium</taxon>
    </lineage>
</organism>
<comment type="caution">
    <text evidence="1">The sequence shown here is derived from an EMBL/GenBank/DDBJ whole genome shotgun (WGS) entry which is preliminary data.</text>
</comment>
<keyword evidence="2" id="KW-1185">Reference proteome</keyword>
<protein>
    <submittedName>
        <fullName evidence="1">Uncharacterized protein</fullName>
    </submittedName>
</protein>
<accession>A0ABV2L107</accession>
<dbReference type="Proteomes" id="UP001549145">
    <property type="component" value="Unassembled WGS sequence"/>
</dbReference>
<sequence>MQEGCEEGRAFKLGVEILCFEDRHGSHRTQGPVGLPVGVQTLSLAENGDNGDKFRGPSNIYR</sequence>
<proteinExistence type="predicted"/>